<protein>
    <recommendedName>
        <fullName evidence="1">HU domain-containing protein</fullName>
    </recommendedName>
</protein>
<feature type="domain" description="HU" evidence="1">
    <location>
        <begin position="2"/>
        <end position="119"/>
    </location>
</feature>
<evidence type="ECO:0000313" key="2">
    <source>
        <dbReference type="EMBL" id="MPL76913.1"/>
    </source>
</evidence>
<name>A0A644UD36_9ZZZZ</name>
<dbReference type="AlphaFoldDB" id="A0A644UD36"/>
<dbReference type="Pfam" id="PF18291">
    <property type="entry name" value="HU-HIG"/>
    <property type="match status" value="1"/>
</dbReference>
<dbReference type="GO" id="GO:0003677">
    <property type="term" value="F:DNA binding"/>
    <property type="evidence" value="ECO:0007669"/>
    <property type="project" value="InterPro"/>
</dbReference>
<gene>
    <name evidence="2" type="ORF">SDC9_22764</name>
</gene>
<accession>A0A644UD36</accession>
<dbReference type="Gene3D" id="4.10.520.10">
    <property type="entry name" value="IHF-like DNA-binding proteins"/>
    <property type="match status" value="1"/>
</dbReference>
<reference evidence="2" key="1">
    <citation type="submission" date="2019-08" db="EMBL/GenBank/DDBJ databases">
        <authorList>
            <person name="Kucharzyk K."/>
            <person name="Murdoch R.W."/>
            <person name="Higgins S."/>
            <person name="Loffler F."/>
        </authorList>
    </citation>
    <scope>NUCLEOTIDE SEQUENCE</scope>
</reference>
<dbReference type="InterPro" id="IPR041607">
    <property type="entry name" value="HU-HIG"/>
</dbReference>
<dbReference type="NCBIfam" id="TIGR01201">
    <property type="entry name" value="HU_rel"/>
    <property type="match status" value="1"/>
</dbReference>
<comment type="caution">
    <text evidence="2">The sequence shown here is derived from an EMBL/GenBank/DDBJ whole genome shotgun (WGS) entry which is preliminary data.</text>
</comment>
<evidence type="ECO:0000259" key="1">
    <source>
        <dbReference type="Pfam" id="PF18291"/>
    </source>
</evidence>
<dbReference type="InterPro" id="IPR005902">
    <property type="entry name" value="HU_DNA-bd_put"/>
</dbReference>
<organism evidence="2">
    <name type="scientific">bioreactor metagenome</name>
    <dbReference type="NCBI Taxonomy" id="1076179"/>
    <lineage>
        <taxon>unclassified sequences</taxon>
        <taxon>metagenomes</taxon>
        <taxon>ecological metagenomes</taxon>
    </lineage>
</organism>
<dbReference type="InterPro" id="IPR010992">
    <property type="entry name" value="IHF-like_DNA-bd_dom_sf"/>
</dbReference>
<proteinExistence type="predicted"/>
<dbReference type="EMBL" id="VSSQ01000101">
    <property type="protein sequence ID" value="MPL76913.1"/>
    <property type="molecule type" value="Genomic_DNA"/>
</dbReference>
<sequence>MIEYKKVKRKVSVGSNPGEKFYADIVRGQTVELDEIYKDMTDLTSLSRGDAMNAIDTLTQLFSKYFRSGRNVNLGQFGRFRIYLNATAVDTLEEVTADTIKNPTVRFTMGKELKKSVYDTPKVLSKTANNVYKEENGTVENP</sequence>
<dbReference type="SUPFAM" id="SSF47729">
    <property type="entry name" value="IHF-like DNA-binding proteins"/>
    <property type="match status" value="1"/>
</dbReference>